<organism evidence="2 3">
    <name type="scientific">Spongiibacter pelagi</name>
    <dbReference type="NCBI Taxonomy" id="2760804"/>
    <lineage>
        <taxon>Bacteria</taxon>
        <taxon>Pseudomonadati</taxon>
        <taxon>Pseudomonadota</taxon>
        <taxon>Gammaproteobacteria</taxon>
        <taxon>Cellvibrionales</taxon>
        <taxon>Spongiibacteraceae</taxon>
        <taxon>Spongiibacter</taxon>
    </lineage>
</organism>
<dbReference type="InterPro" id="IPR010982">
    <property type="entry name" value="Lambda_DNA-bd_dom_sf"/>
</dbReference>
<keyword evidence="3" id="KW-1185">Reference proteome</keyword>
<dbReference type="GO" id="GO:0003677">
    <property type="term" value="F:DNA binding"/>
    <property type="evidence" value="ECO:0007669"/>
    <property type="project" value="InterPro"/>
</dbReference>
<dbReference type="EMBL" id="JACXLD010000013">
    <property type="protein sequence ID" value="MBD2860161.1"/>
    <property type="molecule type" value="Genomic_DNA"/>
</dbReference>
<feature type="domain" description="HTH cro/C1-type" evidence="1">
    <location>
        <begin position="13"/>
        <end position="67"/>
    </location>
</feature>
<dbReference type="SMART" id="SM00530">
    <property type="entry name" value="HTH_XRE"/>
    <property type="match status" value="1"/>
</dbReference>
<dbReference type="PROSITE" id="PS50943">
    <property type="entry name" value="HTH_CROC1"/>
    <property type="match status" value="1"/>
</dbReference>
<sequence length="75" mass="8662">MLRILFKQHLDDKSFRERRRITLQEVADETGLSRPTLSRISNQPGYSTTTDVLDALCEYFDCEPGDLIKRVSEAD</sequence>
<dbReference type="AlphaFoldDB" id="A0A927GWV7"/>
<dbReference type="CDD" id="cd00093">
    <property type="entry name" value="HTH_XRE"/>
    <property type="match status" value="1"/>
</dbReference>
<dbReference type="Proteomes" id="UP000610558">
    <property type="component" value="Unassembled WGS sequence"/>
</dbReference>
<dbReference type="InterPro" id="IPR001387">
    <property type="entry name" value="Cro/C1-type_HTH"/>
</dbReference>
<dbReference type="Pfam" id="PF13443">
    <property type="entry name" value="HTH_26"/>
    <property type="match status" value="1"/>
</dbReference>
<dbReference type="Gene3D" id="1.10.260.40">
    <property type="entry name" value="lambda repressor-like DNA-binding domains"/>
    <property type="match status" value="1"/>
</dbReference>
<proteinExistence type="predicted"/>
<reference evidence="2" key="1">
    <citation type="submission" date="2020-09" db="EMBL/GenBank/DDBJ databases">
        <authorList>
            <person name="Yoon J.-W."/>
        </authorList>
    </citation>
    <scope>NUCLEOTIDE SEQUENCE</scope>
    <source>
        <strain evidence="2">KMU-158</strain>
    </source>
</reference>
<comment type="caution">
    <text evidence="2">The sequence shown here is derived from an EMBL/GenBank/DDBJ whole genome shotgun (WGS) entry which is preliminary data.</text>
</comment>
<evidence type="ECO:0000259" key="1">
    <source>
        <dbReference type="PROSITE" id="PS50943"/>
    </source>
</evidence>
<evidence type="ECO:0000313" key="3">
    <source>
        <dbReference type="Proteomes" id="UP000610558"/>
    </source>
</evidence>
<protein>
    <submittedName>
        <fullName evidence="2">Helix-turn-helix transcriptional regulator</fullName>
    </submittedName>
</protein>
<dbReference type="SUPFAM" id="SSF47413">
    <property type="entry name" value="lambda repressor-like DNA-binding domains"/>
    <property type="match status" value="1"/>
</dbReference>
<dbReference type="RefSeq" id="WP_190766679.1">
    <property type="nucleotide sequence ID" value="NZ_JACXLD010000013.1"/>
</dbReference>
<evidence type="ECO:0000313" key="2">
    <source>
        <dbReference type="EMBL" id="MBD2860161.1"/>
    </source>
</evidence>
<gene>
    <name evidence="2" type="ORF">IB286_14255</name>
</gene>
<name>A0A927GWV7_9GAMM</name>
<accession>A0A927GWV7</accession>